<organism evidence="1 2">
    <name type="scientific">Cirrhinus molitorella</name>
    <name type="common">mud carp</name>
    <dbReference type="NCBI Taxonomy" id="172907"/>
    <lineage>
        <taxon>Eukaryota</taxon>
        <taxon>Metazoa</taxon>
        <taxon>Chordata</taxon>
        <taxon>Craniata</taxon>
        <taxon>Vertebrata</taxon>
        <taxon>Euteleostomi</taxon>
        <taxon>Actinopterygii</taxon>
        <taxon>Neopterygii</taxon>
        <taxon>Teleostei</taxon>
        <taxon>Ostariophysi</taxon>
        <taxon>Cypriniformes</taxon>
        <taxon>Cyprinidae</taxon>
        <taxon>Labeoninae</taxon>
        <taxon>Labeonini</taxon>
        <taxon>Cirrhinus</taxon>
    </lineage>
</organism>
<protein>
    <recommendedName>
        <fullName evidence="3">Calcium/calmodulin-dependent 3',5'-cyclic nucleotide phosphodiesterase 1C</fullName>
    </recommendedName>
</protein>
<comment type="caution">
    <text evidence="1">The sequence shown here is derived from an EMBL/GenBank/DDBJ whole genome shotgun (WGS) entry which is preliminary data.</text>
</comment>
<evidence type="ECO:0008006" key="3">
    <source>
        <dbReference type="Google" id="ProtNLM"/>
    </source>
</evidence>
<dbReference type="EMBL" id="JAYMGO010000002">
    <property type="protein sequence ID" value="KAL1280992.1"/>
    <property type="molecule type" value="Genomic_DNA"/>
</dbReference>
<evidence type="ECO:0000313" key="2">
    <source>
        <dbReference type="Proteomes" id="UP001558613"/>
    </source>
</evidence>
<evidence type="ECO:0000313" key="1">
    <source>
        <dbReference type="EMBL" id="KAL1280992.1"/>
    </source>
</evidence>
<reference evidence="1 2" key="1">
    <citation type="submission" date="2023-09" db="EMBL/GenBank/DDBJ databases">
        <authorList>
            <person name="Wang M."/>
        </authorList>
    </citation>
    <scope>NUCLEOTIDE SEQUENCE [LARGE SCALE GENOMIC DNA]</scope>
    <source>
        <strain evidence="1">GT-2023</strain>
        <tissue evidence="1">Liver</tissue>
    </source>
</reference>
<keyword evidence="2" id="KW-1185">Reference proteome</keyword>
<accession>A0ABR3NW46</accession>
<sequence>MSESDSRKKGFTKGRSATFSIDGFSFTIVANEDGETNSRPLARFARSKSQSALWSTLTAGTGKKEKVKVQRDIPDDPRRIEEILADELPSTDVPEATEKTAVRFISLLFFMVNGYFTGHVITDKMN</sequence>
<gene>
    <name evidence="1" type="ORF">QQF64_015592</name>
</gene>
<dbReference type="Proteomes" id="UP001558613">
    <property type="component" value="Unassembled WGS sequence"/>
</dbReference>
<name>A0ABR3NW46_9TELE</name>
<proteinExistence type="predicted"/>